<accession>A0ABD0K8K0</accession>
<comment type="caution">
    <text evidence="1">The sequence shown here is derived from an EMBL/GenBank/DDBJ whole genome shotgun (WGS) entry which is preliminary data.</text>
</comment>
<keyword evidence="2" id="KW-1185">Reference proteome</keyword>
<evidence type="ECO:0000313" key="2">
    <source>
        <dbReference type="Proteomes" id="UP001519460"/>
    </source>
</evidence>
<reference evidence="1 2" key="1">
    <citation type="journal article" date="2023" name="Sci. Data">
        <title>Genome assembly of the Korean intertidal mud-creeper Batillaria attramentaria.</title>
        <authorList>
            <person name="Patra A.K."/>
            <person name="Ho P.T."/>
            <person name="Jun S."/>
            <person name="Lee S.J."/>
            <person name="Kim Y."/>
            <person name="Won Y.J."/>
        </authorList>
    </citation>
    <scope>NUCLEOTIDE SEQUENCE [LARGE SCALE GENOMIC DNA]</scope>
    <source>
        <strain evidence="1">Wonlab-2016</strain>
    </source>
</reference>
<name>A0ABD0K8K0_9CAEN</name>
<dbReference type="EMBL" id="JACVVK020000227">
    <property type="protein sequence ID" value="KAK7483429.1"/>
    <property type="molecule type" value="Genomic_DNA"/>
</dbReference>
<organism evidence="1 2">
    <name type="scientific">Batillaria attramentaria</name>
    <dbReference type="NCBI Taxonomy" id="370345"/>
    <lineage>
        <taxon>Eukaryota</taxon>
        <taxon>Metazoa</taxon>
        <taxon>Spiralia</taxon>
        <taxon>Lophotrochozoa</taxon>
        <taxon>Mollusca</taxon>
        <taxon>Gastropoda</taxon>
        <taxon>Caenogastropoda</taxon>
        <taxon>Sorbeoconcha</taxon>
        <taxon>Cerithioidea</taxon>
        <taxon>Batillariidae</taxon>
        <taxon>Batillaria</taxon>
    </lineage>
</organism>
<sequence length="118" mass="12946">MRNELISDSDSVLPTVPVTVSGHSSGLGADRWLYLSAQLLSTHTVTSRPSLSTHTDQPSVIVYTHQPSVIGAQAARQLMAKYSRMCGTAWKRVKLYSLLPAKESTLIPLRQPASVYKH</sequence>
<gene>
    <name evidence="1" type="ORF">BaRGS_00025369</name>
</gene>
<dbReference type="Proteomes" id="UP001519460">
    <property type="component" value="Unassembled WGS sequence"/>
</dbReference>
<protein>
    <submittedName>
        <fullName evidence="1">Uncharacterized protein</fullName>
    </submittedName>
</protein>
<proteinExistence type="predicted"/>
<evidence type="ECO:0000313" key="1">
    <source>
        <dbReference type="EMBL" id="KAK7483429.1"/>
    </source>
</evidence>
<dbReference type="AlphaFoldDB" id="A0ABD0K8K0"/>